<evidence type="ECO:0000313" key="2">
    <source>
        <dbReference type="EMBL" id="MEK8130529.1"/>
    </source>
</evidence>
<name>A0ABU9DP73_9BACL</name>
<dbReference type="Proteomes" id="UP001469365">
    <property type="component" value="Unassembled WGS sequence"/>
</dbReference>
<gene>
    <name evidence="2" type="ORF">WMW72_21725</name>
</gene>
<organism evidence="2 3">
    <name type="scientific">Paenibacillus filicis</name>
    <dbReference type="NCBI Taxonomy" id="669464"/>
    <lineage>
        <taxon>Bacteria</taxon>
        <taxon>Bacillati</taxon>
        <taxon>Bacillota</taxon>
        <taxon>Bacilli</taxon>
        <taxon>Bacillales</taxon>
        <taxon>Paenibacillaceae</taxon>
        <taxon>Paenibacillus</taxon>
    </lineage>
</organism>
<dbReference type="EMBL" id="JBBPCC010000015">
    <property type="protein sequence ID" value="MEK8130529.1"/>
    <property type="molecule type" value="Genomic_DNA"/>
</dbReference>
<proteinExistence type="predicted"/>
<protein>
    <submittedName>
        <fullName evidence="2">DUF5682 family protein</fullName>
    </submittedName>
</protein>
<dbReference type="RefSeq" id="WP_341417666.1">
    <property type="nucleotide sequence ID" value="NZ_JBBPCC010000015.1"/>
</dbReference>
<evidence type="ECO:0000256" key="1">
    <source>
        <dbReference type="SAM" id="MobiDB-lite"/>
    </source>
</evidence>
<accession>A0ABU9DP73</accession>
<evidence type="ECO:0000313" key="3">
    <source>
        <dbReference type="Proteomes" id="UP001469365"/>
    </source>
</evidence>
<feature type="compositionally biased region" description="Basic and acidic residues" evidence="1">
    <location>
        <begin position="117"/>
        <end position="133"/>
    </location>
</feature>
<feature type="region of interest" description="Disordered" evidence="1">
    <location>
        <begin position="116"/>
        <end position="140"/>
    </location>
</feature>
<sequence length="776" mass="86353">MSREGRTEQAVPIFGVRHLSPGGARHLREYLDELQPTAVLIEGPSDATAEIRHLINKATKPPVAVLAFTADLPVRTAMWPLAVYSPEYQAMKWAQEHHVHCAFIDLPSTVALALQGARRDGPQKQERETEGKPSQEPPTASLYERIASLAGEPNYEMYWERHFEHNLNPHAYRAAILAFSAQMRELSEAEEWLQDRQEFAYNAVRESYMRRQIKAAIEAGHEPQRIVVVCGAYHASALANLDDGMSDEELDALPVRDTKLTLMPYSYYRLSTMSGYGAGNQAPRYFELMWKAMDMGTVNDLGHSYLSEVASALRASGTYRSTAEVIEAVRLAQSLGALHQGSAPTLLDLRDAAQTLLGHGDLAVVAEALASVDVGTAIGELAEGVSQTPIQDDLNRLFKSLKLDKFKTAVATDLALDLRENRRVQSEEAAFLDLRRSVLLHRLQLLGISFAKKRPSGQDQATWAEHWVMQWTPEAEIQIVESTLLGETVELAAAFKLQQKLDQCSSVQEASSLIRIACECGMLAQMESARQTLQRLAVDNHDVVEIAAASSHLSLMISYGDIRRIDVMPLQPLLEQLFLRACLFLVDASGCSDEASGPMLTAMNELNTVSQEHHELVDERLWVQELHQLSSRDDRNPRLSGYACAMLLDRGELSVAECAEEVSRRLSPGIPADLGAGWFEGLSMRNRYGLLSRMSLWEQLNAYIGTLDDTQFQRALVFLRRAFSAFSPHEKTMVAELLGEVWGLDTESVAEALTGELKEAEEKMLDDLNDFDFGDL</sequence>
<keyword evidence="3" id="KW-1185">Reference proteome</keyword>
<dbReference type="InterPro" id="IPR043737">
    <property type="entry name" value="DUF5682"/>
</dbReference>
<dbReference type="Pfam" id="PF18934">
    <property type="entry name" value="DUF5682"/>
    <property type="match status" value="1"/>
</dbReference>
<reference evidence="2 3" key="1">
    <citation type="submission" date="2024-04" db="EMBL/GenBank/DDBJ databases">
        <title>draft genome sequnece of Paenibacillus filicis.</title>
        <authorList>
            <person name="Kim D.-U."/>
        </authorList>
    </citation>
    <scope>NUCLEOTIDE SEQUENCE [LARGE SCALE GENOMIC DNA]</scope>
    <source>
        <strain evidence="2 3">KACC14197</strain>
    </source>
</reference>
<comment type="caution">
    <text evidence="2">The sequence shown here is derived from an EMBL/GenBank/DDBJ whole genome shotgun (WGS) entry which is preliminary data.</text>
</comment>